<dbReference type="Proteomes" id="UP000215914">
    <property type="component" value="Chromosome 14"/>
</dbReference>
<evidence type="ECO:0000313" key="5">
    <source>
        <dbReference type="Proteomes" id="UP000215914"/>
    </source>
</evidence>
<keyword evidence="2" id="KW-1133">Transmembrane helix</keyword>
<proteinExistence type="predicted"/>
<evidence type="ECO:0000256" key="2">
    <source>
        <dbReference type="SAM" id="Phobius"/>
    </source>
</evidence>
<dbReference type="InParanoid" id="A0A251SLX5"/>
<keyword evidence="2" id="KW-0812">Transmembrane</keyword>
<reference evidence="4" key="2">
    <citation type="submission" date="2017-02" db="EMBL/GenBank/DDBJ databases">
        <title>Sunflower complete genome.</title>
        <authorList>
            <person name="Langlade N."/>
            <person name="Munos S."/>
        </authorList>
    </citation>
    <scope>NUCLEOTIDE SEQUENCE [LARGE SCALE GENOMIC DNA]</scope>
    <source>
        <tissue evidence="4">Leaves</tissue>
    </source>
</reference>
<organism evidence="4 5">
    <name type="scientific">Helianthus annuus</name>
    <name type="common">Common sunflower</name>
    <dbReference type="NCBI Taxonomy" id="4232"/>
    <lineage>
        <taxon>Eukaryota</taxon>
        <taxon>Viridiplantae</taxon>
        <taxon>Streptophyta</taxon>
        <taxon>Embryophyta</taxon>
        <taxon>Tracheophyta</taxon>
        <taxon>Spermatophyta</taxon>
        <taxon>Magnoliopsida</taxon>
        <taxon>eudicotyledons</taxon>
        <taxon>Gunneridae</taxon>
        <taxon>Pentapetalae</taxon>
        <taxon>asterids</taxon>
        <taxon>campanulids</taxon>
        <taxon>Asterales</taxon>
        <taxon>Asteraceae</taxon>
        <taxon>Asteroideae</taxon>
        <taxon>Heliantheae alliance</taxon>
        <taxon>Heliantheae</taxon>
        <taxon>Helianthus</taxon>
    </lineage>
</organism>
<sequence>MYVCVSVLYIITTTLTLHMIKMRSATLLSLVLFILILSHENLDAKPDMTSFNSVHVGKKTKGEQENQNESEESGFEDQDYIYTQSIP</sequence>
<evidence type="ECO:0000256" key="1">
    <source>
        <dbReference type="SAM" id="MobiDB-lite"/>
    </source>
</evidence>
<keyword evidence="2" id="KW-0472">Membrane</keyword>
<dbReference type="EMBL" id="MNCJ02000329">
    <property type="protein sequence ID" value="KAF5769456.1"/>
    <property type="molecule type" value="Genomic_DNA"/>
</dbReference>
<protein>
    <submittedName>
        <fullName evidence="4">Uncharacterized protein</fullName>
    </submittedName>
</protein>
<feature type="region of interest" description="Disordered" evidence="1">
    <location>
        <begin position="57"/>
        <end position="87"/>
    </location>
</feature>
<evidence type="ECO:0000313" key="4">
    <source>
        <dbReference type="EMBL" id="OTF98490.1"/>
    </source>
</evidence>
<reference evidence="3 5" key="1">
    <citation type="journal article" date="2017" name="Nature">
        <title>The sunflower genome provides insights into oil metabolism, flowering and Asterid evolution.</title>
        <authorList>
            <person name="Badouin H."/>
            <person name="Gouzy J."/>
            <person name="Grassa C.J."/>
            <person name="Murat F."/>
            <person name="Staton S.E."/>
            <person name="Cottret L."/>
            <person name="Lelandais-Briere C."/>
            <person name="Owens G.L."/>
            <person name="Carrere S."/>
            <person name="Mayjonade B."/>
            <person name="Legrand L."/>
            <person name="Gill N."/>
            <person name="Kane N.C."/>
            <person name="Bowers J.E."/>
            <person name="Hubner S."/>
            <person name="Bellec A."/>
            <person name="Berard A."/>
            <person name="Berges H."/>
            <person name="Blanchet N."/>
            <person name="Boniface M.C."/>
            <person name="Brunel D."/>
            <person name="Catrice O."/>
            <person name="Chaidir N."/>
            <person name="Claudel C."/>
            <person name="Donnadieu C."/>
            <person name="Faraut T."/>
            <person name="Fievet G."/>
            <person name="Helmstetter N."/>
            <person name="King M."/>
            <person name="Knapp S.J."/>
            <person name="Lai Z."/>
            <person name="Le Paslier M.C."/>
            <person name="Lippi Y."/>
            <person name="Lorenzon L."/>
            <person name="Mandel J.R."/>
            <person name="Marage G."/>
            <person name="Marchand G."/>
            <person name="Marquand E."/>
            <person name="Bret-Mestries E."/>
            <person name="Morien E."/>
            <person name="Nambeesan S."/>
            <person name="Nguyen T."/>
            <person name="Pegot-Espagnet P."/>
            <person name="Pouilly N."/>
            <person name="Raftis F."/>
            <person name="Sallet E."/>
            <person name="Schiex T."/>
            <person name="Thomas J."/>
            <person name="Vandecasteele C."/>
            <person name="Vares D."/>
            <person name="Vear F."/>
            <person name="Vautrin S."/>
            <person name="Crespi M."/>
            <person name="Mangin B."/>
            <person name="Burke J.M."/>
            <person name="Salse J."/>
            <person name="Munos S."/>
            <person name="Vincourt P."/>
            <person name="Rieseberg L.H."/>
            <person name="Langlade N.B."/>
        </authorList>
    </citation>
    <scope>NUCLEOTIDE SEQUENCE [LARGE SCALE GENOMIC DNA]</scope>
    <source>
        <strain evidence="5">cv. SF193</strain>
        <tissue evidence="3">Leaves</tissue>
    </source>
</reference>
<gene>
    <name evidence="4" type="ORF">HannXRQ_Chr14g0446241</name>
    <name evidence="3" type="ORF">HanXRQr2_Chr14g0648461</name>
</gene>
<reference evidence="3" key="3">
    <citation type="submission" date="2020-06" db="EMBL/GenBank/DDBJ databases">
        <title>Helianthus annuus Genome sequencing and assembly Release 2.</title>
        <authorList>
            <person name="Gouzy J."/>
            <person name="Langlade N."/>
            <person name="Munos S."/>
        </authorList>
    </citation>
    <scope>NUCLEOTIDE SEQUENCE</scope>
    <source>
        <tissue evidence="3">Leaves</tissue>
    </source>
</reference>
<dbReference type="EMBL" id="CM007903">
    <property type="protein sequence ID" value="OTF98490.1"/>
    <property type="molecule type" value="Genomic_DNA"/>
</dbReference>
<feature type="transmembrane region" description="Helical" evidence="2">
    <location>
        <begin position="20"/>
        <end position="38"/>
    </location>
</feature>
<name>A0A251SLX5_HELAN</name>
<feature type="compositionally biased region" description="Acidic residues" evidence="1">
    <location>
        <begin position="66"/>
        <end position="79"/>
    </location>
</feature>
<keyword evidence="5" id="KW-1185">Reference proteome</keyword>
<dbReference type="Gramene" id="mRNA:HanXRQr2_Chr14g0648461">
    <property type="protein sequence ID" value="mRNA:HanXRQr2_Chr14g0648461"/>
    <property type="gene ID" value="HanXRQr2_Chr14g0648461"/>
</dbReference>
<accession>A0A251SLX5</accession>
<dbReference type="AlphaFoldDB" id="A0A251SLX5"/>
<evidence type="ECO:0000313" key="3">
    <source>
        <dbReference type="EMBL" id="KAF5769456.1"/>
    </source>
</evidence>